<dbReference type="Pfam" id="PF13649">
    <property type="entry name" value="Methyltransf_25"/>
    <property type="match status" value="1"/>
</dbReference>
<dbReference type="InterPro" id="IPR041698">
    <property type="entry name" value="Methyltransf_25"/>
</dbReference>
<dbReference type="PANTHER" id="PTHR44307:SF2">
    <property type="entry name" value="PHOSPHOETHANOLAMINE METHYLTRANSFERASE ISOFORM X1"/>
    <property type="match status" value="1"/>
</dbReference>
<dbReference type="Proteomes" id="UP000028875">
    <property type="component" value="Unassembled WGS sequence"/>
</dbReference>
<dbReference type="CDD" id="cd02440">
    <property type="entry name" value="AdoMet_MTases"/>
    <property type="match status" value="1"/>
</dbReference>
<dbReference type="OrthoDB" id="43862at2"/>
<protein>
    <submittedName>
        <fullName evidence="7">Glycine/sarcosine/dimethylglycine N-methyltransferase</fullName>
    </submittedName>
</protein>
<dbReference type="AlphaFoldDB" id="A0A024QEI0"/>
<keyword evidence="8" id="KW-1185">Reference proteome</keyword>
<dbReference type="eggNOG" id="COG2226">
    <property type="taxonomic scope" value="Bacteria"/>
</dbReference>
<reference evidence="7 8" key="1">
    <citation type="submission" date="2014-03" db="EMBL/GenBank/DDBJ databases">
        <authorList>
            <person name="Urmite Genomes U."/>
        </authorList>
    </citation>
    <scope>NUCLEOTIDE SEQUENCE [LARGE SCALE GENOMIC DNA]</scope>
    <source>
        <strain evidence="7 8">Vm-5</strain>
    </source>
</reference>
<comment type="caution">
    <text evidence="7">The sequence shown here is derived from an EMBL/GenBank/DDBJ whole genome shotgun (WGS) entry which is preliminary data.</text>
</comment>
<name>A0A024QEI0_9BACI</name>
<dbReference type="EMBL" id="CCDP010000001">
    <property type="protein sequence ID" value="CDQ40366.1"/>
    <property type="molecule type" value="Genomic_DNA"/>
</dbReference>
<dbReference type="PANTHER" id="PTHR44307">
    <property type="entry name" value="PHOSPHOETHANOLAMINE METHYLTRANSFERASE"/>
    <property type="match status" value="1"/>
</dbReference>
<proteinExistence type="predicted"/>
<feature type="domain" description="Methyltransferase" evidence="6">
    <location>
        <begin position="40"/>
        <end position="131"/>
    </location>
</feature>
<dbReference type="RefSeq" id="WP_021291829.1">
    <property type="nucleotide sequence ID" value="NZ_BNER01000004.1"/>
</dbReference>
<comment type="pathway">
    <text evidence="4">Phospholipid metabolism.</text>
</comment>
<sequence length="236" mass="26460">MGLDYLEGLALLGVGGAHPGGLYLTKTLLTKENMDEQTSVLDIGCGTGQTAAYIADTYRCRVTAVDYNPVMLEKAKKRFLSRDLPITVLTADVECLSVDKQYDMVLSESVLSFTDLNQSLPRVSHAVKQGGKLLAIEMVVEQELTKEEVEMVTAFYRFSELISESEWEIRLKQAGFENIHMQQPILSANELDIEDANDFDLSQEVNDETFDLLAFHQELTETLKDKLGFRVFTCSK</sequence>
<evidence type="ECO:0000256" key="3">
    <source>
        <dbReference type="ARBA" id="ARBA00022679"/>
    </source>
</evidence>
<reference evidence="8" key="2">
    <citation type="submission" date="2014-05" db="EMBL/GenBank/DDBJ databases">
        <title>Draft genome sequence of Virgibacillus massiliensis Vm-5.</title>
        <authorList>
            <person name="Khelaifia S."/>
            <person name="Croce O."/>
            <person name="Lagier J.C."/>
            <person name="Raoult D."/>
        </authorList>
    </citation>
    <scope>NUCLEOTIDE SEQUENCE [LARGE SCALE GENOMIC DNA]</scope>
    <source>
        <strain evidence="8">Vm-5</strain>
    </source>
</reference>
<dbReference type="InterPro" id="IPR029063">
    <property type="entry name" value="SAM-dependent_MTases_sf"/>
</dbReference>
<evidence type="ECO:0000256" key="5">
    <source>
        <dbReference type="ARBA" id="ARBA00047622"/>
    </source>
</evidence>
<dbReference type="STRING" id="1462526.BN990_02688"/>
<dbReference type="Gene3D" id="3.40.50.150">
    <property type="entry name" value="Vaccinia Virus protein VP39"/>
    <property type="match status" value="1"/>
</dbReference>
<keyword evidence="3 7" id="KW-0808">Transferase</keyword>
<comment type="catalytic activity">
    <reaction evidence="5">
        <text>phosphoethanolamine + S-adenosyl-L-methionine = N-methylethanolamine phosphate + S-adenosyl-L-homocysteine + H(+)</text>
        <dbReference type="Rhea" id="RHEA:20365"/>
        <dbReference type="ChEBI" id="CHEBI:15378"/>
        <dbReference type="ChEBI" id="CHEBI:57781"/>
        <dbReference type="ChEBI" id="CHEBI:57856"/>
        <dbReference type="ChEBI" id="CHEBI:58190"/>
        <dbReference type="ChEBI" id="CHEBI:59789"/>
        <dbReference type="EC" id="2.1.1.103"/>
    </reaction>
    <physiologicalReaction direction="left-to-right" evidence="5">
        <dbReference type="Rhea" id="RHEA:20366"/>
    </physiologicalReaction>
</comment>
<evidence type="ECO:0000256" key="4">
    <source>
        <dbReference type="ARBA" id="ARBA00025707"/>
    </source>
</evidence>
<dbReference type="GO" id="GO:0000234">
    <property type="term" value="F:phosphoethanolamine N-methyltransferase activity"/>
    <property type="evidence" value="ECO:0007669"/>
    <property type="project" value="UniProtKB-EC"/>
</dbReference>
<dbReference type="SUPFAM" id="SSF53335">
    <property type="entry name" value="S-adenosyl-L-methionine-dependent methyltransferases"/>
    <property type="match status" value="1"/>
</dbReference>
<organism evidence="7 8">
    <name type="scientific">Virgibacillus massiliensis</name>
    <dbReference type="NCBI Taxonomy" id="1462526"/>
    <lineage>
        <taxon>Bacteria</taxon>
        <taxon>Bacillati</taxon>
        <taxon>Bacillota</taxon>
        <taxon>Bacilli</taxon>
        <taxon>Bacillales</taxon>
        <taxon>Bacillaceae</taxon>
        <taxon>Virgibacillus</taxon>
    </lineage>
</organism>
<dbReference type="GO" id="GO:0032259">
    <property type="term" value="P:methylation"/>
    <property type="evidence" value="ECO:0007669"/>
    <property type="project" value="UniProtKB-KW"/>
</dbReference>
<evidence type="ECO:0000256" key="1">
    <source>
        <dbReference type="ARBA" id="ARBA00005189"/>
    </source>
</evidence>
<evidence type="ECO:0000313" key="7">
    <source>
        <dbReference type="EMBL" id="CDQ40366.1"/>
    </source>
</evidence>
<keyword evidence="2 7" id="KW-0489">Methyltransferase</keyword>
<gene>
    <name evidence="7" type="ORF">BN990_02688</name>
</gene>
<accession>A0A024QEI0</accession>
<evidence type="ECO:0000313" key="8">
    <source>
        <dbReference type="Proteomes" id="UP000028875"/>
    </source>
</evidence>
<evidence type="ECO:0000256" key="2">
    <source>
        <dbReference type="ARBA" id="ARBA00022603"/>
    </source>
</evidence>
<evidence type="ECO:0000259" key="6">
    <source>
        <dbReference type="Pfam" id="PF13649"/>
    </source>
</evidence>
<comment type="pathway">
    <text evidence="1">Lipid metabolism.</text>
</comment>